<name>A0AAV8X5C2_9CUCU</name>
<dbReference type="Proteomes" id="UP001162156">
    <property type="component" value="Unassembled WGS sequence"/>
</dbReference>
<protein>
    <submittedName>
        <fullName evidence="2">Uncharacterized protein</fullName>
    </submittedName>
</protein>
<gene>
    <name evidence="2" type="ORF">NQ314_013835</name>
</gene>
<feature type="compositionally biased region" description="Polar residues" evidence="1">
    <location>
        <begin position="51"/>
        <end position="62"/>
    </location>
</feature>
<feature type="compositionally biased region" description="Polar residues" evidence="1">
    <location>
        <begin position="35"/>
        <end position="44"/>
    </location>
</feature>
<organism evidence="2 3">
    <name type="scientific">Rhamnusium bicolor</name>
    <dbReference type="NCBI Taxonomy" id="1586634"/>
    <lineage>
        <taxon>Eukaryota</taxon>
        <taxon>Metazoa</taxon>
        <taxon>Ecdysozoa</taxon>
        <taxon>Arthropoda</taxon>
        <taxon>Hexapoda</taxon>
        <taxon>Insecta</taxon>
        <taxon>Pterygota</taxon>
        <taxon>Neoptera</taxon>
        <taxon>Endopterygota</taxon>
        <taxon>Coleoptera</taxon>
        <taxon>Polyphaga</taxon>
        <taxon>Cucujiformia</taxon>
        <taxon>Chrysomeloidea</taxon>
        <taxon>Cerambycidae</taxon>
        <taxon>Lepturinae</taxon>
        <taxon>Rhagiini</taxon>
        <taxon>Rhamnusium</taxon>
    </lineage>
</organism>
<reference evidence="2" key="1">
    <citation type="journal article" date="2023" name="Insect Mol. Biol.">
        <title>Genome sequencing provides insights into the evolution of gene families encoding plant cell wall-degrading enzymes in longhorned beetles.</title>
        <authorList>
            <person name="Shin N.R."/>
            <person name="Okamura Y."/>
            <person name="Kirsch R."/>
            <person name="Pauchet Y."/>
        </authorList>
    </citation>
    <scope>NUCLEOTIDE SEQUENCE</scope>
    <source>
        <strain evidence="2">RBIC_L_NR</strain>
    </source>
</reference>
<comment type="caution">
    <text evidence="2">The sequence shown here is derived from an EMBL/GenBank/DDBJ whole genome shotgun (WGS) entry which is preliminary data.</text>
</comment>
<keyword evidence="3" id="KW-1185">Reference proteome</keyword>
<evidence type="ECO:0000313" key="2">
    <source>
        <dbReference type="EMBL" id="KAJ8933742.1"/>
    </source>
</evidence>
<sequence length="62" mass="6700">MKMKLLGAFPGSLCPVCVEGPCFHVPSLIQSQFSLGQPSTSSIPNFHENSDYNSSENDINVV</sequence>
<feature type="region of interest" description="Disordered" evidence="1">
    <location>
        <begin position="35"/>
        <end position="62"/>
    </location>
</feature>
<dbReference type="AlphaFoldDB" id="A0AAV8X5C2"/>
<dbReference type="EMBL" id="JANEYF010003815">
    <property type="protein sequence ID" value="KAJ8933742.1"/>
    <property type="molecule type" value="Genomic_DNA"/>
</dbReference>
<accession>A0AAV8X5C2</accession>
<evidence type="ECO:0000313" key="3">
    <source>
        <dbReference type="Proteomes" id="UP001162156"/>
    </source>
</evidence>
<evidence type="ECO:0000256" key="1">
    <source>
        <dbReference type="SAM" id="MobiDB-lite"/>
    </source>
</evidence>
<proteinExistence type="predicted"/>